<dbReference type="PANTHER" id="PTHR46481">
    <property type="entry name" value="ZINC FINGER BED DOMAIN-CONTAINING PROTEIN 4"/>
    <property type="match status" value="1"/>
</dbReference>
<evidence type="ECO:0000256" key="3">
    <source>
        <dbReference type="ARBA" id="ARBA00022771"/>
    </source>
</evidence>
<evidence type="ECO:0000256" key="10">
    <source>
        <dbReference type="SAM" id="MobiDB-lite"/>
    </source>
</evidence>
<dbReference type="PANTHER" id="PTHR46481:SF10">
    <property type="entry name" value="ZINC FINGER BED DOMAIN-CONTAINING PROTEIN 39"/>
    <property type="match status" value="1"/>
</dbReference>
<dbReference type="Proteomes" id="UP000002036">
    <property type="component" value="Chromosome G"/>
</dbReference>
<evidence type="ECO:0000256" key="6">
    <source>
        <dbReference type="ARBA" id="ARBA00023125"/>
    </source>
</evidence>
<evidence type="ECO:0000256" key="4">
    <source>
        <dbReference type="ARBA" id="ARBA00022833"/>
    </source>
</evidence>
<feature type="region of interest" description="Disordered" evidence="10">
    <location>
        <begin position="1"/>
        <end position="41"/>
    </location>
</feature>
<gene>
    <name evidence="12" type="ordered locus">KLTH0G19426g</name>
</gene>
<evidence type="ECO:0000256" key="9">
    <source>
        <dbReference type="PROSITE-ProRule" id="PRU00027"/>
    </source>
</evidence>
<dbReference type="InterPro" id="IPR003656">
    <property type="entry name" value="Znf_BED"/>
</dbReference>
<dbReference type="InterPro" id="IPR036236">
    <property type="entry name" value="Znf_C2H2_sf"/>
</dbReference>
<dbReference type="STRING" id="559295.C5DNS4"/>
<evidence type="ECO:0000313" key="12">
    <source>
        <dbReference type="EMBL" id="CAR25435.1"/>
    </source>
</evidence>
<sequence>MESVGKRARSGSHSEDGGRLSQLGSPDFHKPKVLKSSEKTSSKWLERSRLRIHFTVAFHGGQKTASCNYCGKVYQDGDSTSNLARHVTHRHTAEYKKTVEEHALSKTAHPATRPLAALTKPLSAAHAPPAAMSQAGNLSSLVVSSGRYFLPSGCHSCALEPPNFESDIYQHMENYAHSLDARFGLCEDLVVRSLKERLLKSTHINIQLELMQNTWGSHVAVFASFAPNLVDSEDSESFEQDEMPLANCHMLDIFELGSDKGESLSRKLYDAFKEFGIANKVGTITADIATSMAIISRGTTESLPTITCAQGLISVLFKCIFNELVRAPAFSTAFTKISDFAQKTIATPSLRASMETFGVPFLPTSIQSDSVHEWRVVKSFLDNQGKYLEWLSKSPINTALTPAACTLSQEQLKVLKHFVNCLSIFEVWATKLQNASSNTIMNAVLVYYSLNRFYASARSTLQRPDNEYPFFPVEYGTSREQRNQVLQGILTSQKIFEAQFDSFKRNPLFFAAAALNPVSKFESFKELMDEAERSARITELDSFFHGWLTGSQDSRLLEPAGEITVSSLTTTHVPDPEAEQMAVVDEWDFYKREPKLYGGSELDGVKWWYDHRSAYPQLFKLAVALYYTKISVRGSERLFSAKESLRRRERQNIQNENIKRSVILRDRLKSFRFVRSNDQL</sequence>
<dbReference type="Pfam" id="PF02892">
    <property type="entry name" value="zf-BED"/>
    <property type="match status" value="1"/>
</dbReference>
<keyword evidence="8" id="KW-0539">Nucleus</keyword>
<dbReference type="InterPro" id="IPR012337">
    <property type="entry name" value="RNaseH-like_sf"/>
</dbReference>
<dbReference type="GO" id="GO:0009791">
    <property type="term" value="P:post-embryonic development"/>
    <property type="evidence" value="ECO:0007669"/>
    <property type="project" value="UniProtKB-ARBA"/>
</dbReference>
<dbReference type="OrthoDB" id="4837779at2759"/>
<keyword evidence="3 9" id="KW-0863">Zinc-finger</keyword>
<comment type="subcellular location">
    <subcellularLocation>
        <location evidence="1">Nucleus</location>
    </subcellularLocation>
</comment>
<keyword evidence="13" id="KW-1185">Reference proteome</keyword>
<dbReference type="Pfam" id="PF05699">
    <property type="entry name" value="Dimer_Tnp_hAT"/>
    <property type="match status" value="1"/>
</dbReference>
<dbReference type="EMBL" id="CU928171">
    <property type="protein sequence ID" value="CAR25435.1"/>
    <property type="molecule type" value="Genomic_DNA"/>
</dbReference>
<reference evidence="12 13" key="1">
    <citation type="journal article" date="2009" name="Genome Res.">
        <title>Comparative genomics of protoploid Saccharomycetaceae.</title>
        <authorList>
            <consortium name="The Genolevures Consortium"/>
            <person name="Souciet J.-L."/>
            <person name="Dujon B."/>
            <person name="Gaillardin C."/>
            <person name="Johnston M."/>
            <person name="Baret P.V."/>
            <person name="Cliften P."/>
            <person name="Sherman D.J."/>
            <person name="Weissenbach J."/>
            <person name="Westhof E."/>
            <person name="Wincker P."/>
            <person name="Jubin C."/>
            <person name="Poulain J."/>
            <person name="Barbe V."/>
            <person name="Segurens B."/>
            <person name="Artiguenave F."/>
            <person name="Anthouard V."/>
            <person name="Vacherie B."/>
            <person name="Val M.-E."/>
            <person name="Fulton R.S."/>
            <person name="Minx P."/>
            <person name="Wilson R."/>
            <person name="Durrens P."/>
            <person name="Jean G."/>
            <person name="Marck C."/>
            <person name="Martin T."/>
            <person name="Nikolski M."/>
            <person name="Rolland T."/>
            <person name="Seret M.-L."/>
            <person name="Casaregola S."/>
            <person name="Despons L."/>
            <person name="Fairhead C."/>
            <person name="Fischer G."/>
            <person name="Lafontaine I."/>
            <person name="Leh V."/>
            <person name="Lemaire M."/>
            <person name="de Montigny J."/>
            <person name="Neuveglise C."/>
            <person name="Thierry A."/>
            <person name="Blanc-Lenfle I."/>
            <person name="Bleykasten C."/>
            <person name="Diffels J."/>
            <person name="Fritsch E."/>
            <person name="Frangeul L."/>
            <person name="Goeffon A."/>
            <person name="Jauniaux N."/>
            <person name="Kachouri-Lafond R."/>
            <person name="Payen C."/>
            <person name="Potier S."/>
            <person name="Pribylova L."/>
            <person name="Ozanne C."/>
            <person name="Richard G.-F."/>
            <person name="Sacerdot C."/>
            <person name="Straub M.-L."/>
            <person name="Talla E."/>
        </authorList>
    </citation>
    <scope>NUCLEOTIDE SEQUENCE [LARGE SCALE GENOMIC DNA]</scope>
    <source>
        <strain evidence="13">ATCC 56472 / CBS 6340 / NRRL Y-8284</strain>
    </source>
</reference>
<feature type="compositionally biased region" description="Basic residues" evidence="10">
    <location>
        <begin position="1"/>
        <end position="10"/>
    </location>
</feature>
<organism evidence="12 13">
    <name type="scientific">Lachancea thermotolerans (strain ATCC 56472 / CBS 6340 / NRRL Y-8284)</name>
    <name type="common">Yeast</name>
    <name type="synonym">Kluyveromyces thermotolerans</name>
    <dbReference type="NCBI Taxonomy" id="559295"/>
    <lineage>
        <taxon>Eukaryota</taxon>
        <taxon>Fungi</taxon>
        <taxon>Dikarya</taxon>
        <taxon>Ascomycota</taxon>
        <taxon>Saccharomycotina</taxon>
        <taxon>Saccharomycetes</taxon>
        <taxon>Saccharomycetales</taxon>
        <taxon>Saccharomycetaceae</taxon>
        <taxon>Lachancea</taxon>
    </lineage>
</organism>
<dbReference type="SUPFAM" id="SSF53098">
    <property type="entry name" value="Ribonuclease H-like"/>
    <property type="match status" value="1"/>
</dbReference>
<proteinExistence type="predicted"/>
<evidence type="ECO:0000256" key="1">
    <source>
        <dbReference type="ARBA" id="ARBA00004123"/>
    </source>
</evidence>
<dbReference type="KEGG" id="lth:KLTH0G19426g"/>
<evidence type="ECO:0000259" key="11">
    <source>
        <dbReference type="PROSITE" id="PS50808"/>
    </source>
</evidence>
<keyword evidence="7" id="KW-0804">Transcription</keyword>
<keyword evidence="6" id="KW-0238">DNA-binding</keyword>
<dbReference type="PROSITE" id="PS50808">
    <property type="entry name" value="ZF_BED"/>
    <property type="match status" value="1"/>
</dbReference>
<keyword evidence="4" id="KW-0862">Zinc</keyword>
<feature type="compositionally biased region" description="Basic and acidic residues" evidence="10">
    <location>
        <begin position="27"/>
        <end position="41"/>
    </location>
</feature>
<dbReference type="GO" id="GO:0005634">
    <property type="term" value="C:nucleus"/>
    <property type="evidence" value="ECO:0007669"/>
    <property type="project" value="UniProtKB-SubCell"/>
</dbReference>
<dbReference type="SMART" id="SM00614">
    <property type="entry name" value="ZnF_BED"/>
    <property type="match status" value="1"/>
</dbReference>
<dbReference type="InterPro" id="IPR008906">
    <property type="entry name" value="HATC_C_dom"/>
</dbReference>
<evidence type="ECO:0000256" key="5">
    <source>
        <dbReference type="ARBA" id="ARBA00023015"/>
    </source>
</evidence>
<dbReference type="GO" id="GO:0046983">
    <property type="term" value="F:protein dimerization activity"/>
    <property type="evidence" value="ECO:0007669"/>
    <property type="project" value="InterPro"/>
</dbReference>
<feature type="domain" description="BED-type" evidence="11">
    <location>
        <begin position="67"/>
        <end position="98"/>
    </location>
</feature>
<evidence type="ECO:0000313" key="13">
    <source>
        <dbReference type="Proteomes" id="UP000002036"/>
    </source>
</evidence>
<dbReference type="InterPro" id="IPR052035">
    <property type="entry name" value="ZnF_BED_domain_contain"/>
</dbReference>
<keyword evidence="5" id="KW-0805">Transcription regulation</keyword>
<dbReference type="AlphaFoldDB" id="C5DNS4"/>
<dbReference type="InParanoid" id="C5DNS4"/>
<evidence type="ECO:0000256" key="2">
    <source>
        <dbReference type="ARBA" id="ARBA00022723"/>
    </source>
</evidence>
<dbReference type="GeneID" id="8294167"/>
<dbReference type="OMA" id="MPLANCH"/>
<dbReference type="GO" id="GO:0003677">
    <property type="term" value="F:DNA binding"/>
    <property type="evidence" value="ECO:0007669"/>
    <property type="project" value="UniProtKB-KW"/>
</dbReference>
<accession>C5DNS4</accession>
<protein>
    <submittedName>
        <fullName evidence="12">KLTH0G19426p</fullName>
    </submittedName>
</protein>
<evidence type="ECO:0000256" key="7">
    <source>
        <dbReference type="ARBA" id="ARBA00023163"/>
    </source>
</evidence>
<dbReference type="HOGENOM" id="CLU_368036_0_0_1"/>
<evidence type="ECO:0000256" key="8">
    <source>
        <dbReference type="ARBA" id="ARBA00023242"/>
    </source>
</evidence>
<dbReference type="RefSeq" id="XP_002555872.1">
    <property type="nucleotide sequence ID" value="XM_002555826.1"/>
</dbReference>
<keyword evidence="2" id="KW-0479">Metal-binding</keyword>
<name>C5DNS4_LACTC</name>
<dbReference type="SUPFAM" id="SSF57667">
    <property type="entry name" value="beta-beta-alpha zinc fingers"/>
    <property type="match status" value="1"/>
</dbReference>
<dbReference type="GO" id="GO:0008270">
    <property type="term" value="F:zinc ion binding"/>
    <property type="evidence" value="ECO:0007669"/>
    <property type="project" value="UniProtKB-KW"/>
</dbReference>